<proteinExistence type="inferred from homology"/>
<feature type="domain" description="GOLD" evidence="11">
    <location>
        <begin position="32"/>
        <end position="131"/>
    </location>
</feature>
<dbReference type="eggNOG" id="KOG1690">
    <property type="taxonomic scope" value="Eukaryota"/>
</dbReference>
<evidence type="ECO:0000256" key="9">
    <source>
        <dbReference type="SAM" id="Phobius"/>
    </source>
</evidence>
<reference evidence="12 13" key="1">
    <citation type="journal article" date="2004" name="Nature">
        <title>Genome evolution in yeasts.</title>
        <authorList>
            <consortium name="Genolevures"/>
            <person name="Dujon B."/>
            <person name="Sherman D."/>
            <person name="Fischer G."/>
            <person name="Durrens P."/>
            <person name="Casaregola S."/>
            <person name="Lafontaine I."/>
            <person name="de Montigny J."/>
            <person name="Marck C."/>
            <person name="Neuveglise C."/>
            <person name="Talla E."/>
            <person name="Goffard N."/>
            <person name="Frangeul L."/>
            <person name="Aigle M."/>
            <person name="Anthouard V."/>
            <person name="Babour A."/>
            <person name="Barbe V."/>
            <person name="Barnay S."/>
            <person name="Blanchin S."/>
            <person name="Beckerich J.M."/>
            <person name="Beyne E."/>
            <person name="Bleykasten C."/>
            <person name="Boisrame A."/>
            <person name="Boyer J."/>
            <person name="Cattolico L."/>
            <person name="Confanioleri F."/>
            <person name="de Daruvar A."/>
            <person name="Despons L."/>
            <person name="Fabre E."/>
            <person name="Fairhead C."/>
            <person name="Ferry-Dumazet H."/>
            <person name="Groppi A."/>
            <person name="Hantraye F."/>
            <person name="Hennequin C."/>
            <person name="Jauniaux N."/>
            <person name="Joyet P."/>
            <person name="Kachouri R."/>
            <person name="Kerrest A."/>
            <person name="Koszul R."/>
            <person name="Lemaire M."/>
            <person name="Lesur I."/>
            <person name="Ma L."/>
            <person name="Muller H."/>
            <person name="Nicaud J.M."/>
            <person name="Nikolski M."/>
            <person name="Oztas S."/>
            <person name="Ozier-Kalogeropoulos O."/>
            <person name="Pellenz S."/>
            <person name="Potier S."/>
            <person name="Richard G.F."/>
            <person name="Straub M.L."/>
            <person name="Suleau A."/>
            <person name="Swennene D."/>
            <person name="Tekaia F."/>
            <person name="Wesolowski-Louvel M."/>
            <person name="Westhof E."/>
            <person name="Wirth B."/>
            <person name="Zeniou-Meyer M."/>
            <person name="Zivanovic I."/>
            <person name="Bolotin-Fukuhara M."/>
            <person name="Thierry A."/>
            <person name="Bouchier C."/>
            <person name="Caudron B."/>
            <person name="Scarpelli C."/>
            <person name="Gaillardin C."/>
            <person name="Weissenbach J."/>
            <person name="Wincker P."/>
            <person name="Souciet J.L."/>
        </authorList>
    </citation>
    <scope>NUCLEOTIDE SEQUENCE [LARGE SCALE GENOMIC DNA]</scope>
    <source>
        <strain evidence="13">ATCC 8585 / CBS 2359 / DSM 70799 / NBRC 1267 / NRRL Y-1140 / WM37</strain>
    </source>
</reference>
<dbReference type="InParanoid" id="Q6CXF4"/>
<keyword evidence="5" id="KW-0931">ER-Golgi transport</keyword>
<feature type="chain" id="PRO_5004271774" evidence="10">
    <location>
        <begin position="23"/>
        <end position="217"/>
    </location>
</feature>
<dbReference type="KEGG" id="kla:KLLA0_A08778g"/>
<evidence type="ECO:0000256" key="10">
    <source>
        <dbReference type="SAM" id="SignalP"/>
    </source>
</evidence>
<keyword evidence="4 10" id="KW-0732">Signal</keyword>
<dbReference type="HOGENOM" id="CLU_066963_2_1_1"/>
<dbReference type="STRING" id="284590.Q6CXF4"/>
<feature type="signal peptide" evidence="10">
    <location>
        <begin position="1"/>
        <end position="22"/>
    </location>
</feature>
<name>Q6CXF4_KLULA</name>
<evidence type="ECO:0000256" key="5">
    <source>
        <dbReference type="ARBA" id="ARBA00022892"/>
    </source>
</evidence>
<accession>Q6CXF4</accession>
<dbReference type="AlphaFoldDB" id="Q6CXF4"/>
<dbReference type="GeneID" id="2896737"/>
<keyword evidence="3 8" id="KW-0812">Transmembrane</keyword>
<dbReference type="PROSITE" id="PS50866">
    <property type="entry name" value="GOLD"/>
    <property type="match status" value="1"/>
</dbReference>
<dbReference type="SMART" id="SM01190">
    <property type="entry name" value="EMP24_GP25L"/>
    <property type="match status" value="1"/>
</dbReference>
<evidence type="ECO:0000256" key="4">
    <source>
        <dbReference type="ARBA" id="ARBA00022729"/>
    </source>
</evidence>
<keyword evidence="7 9" id="KW-0472">Membrane</keyword>
<dbReference type="FunCoup" id="Q6CXF4">
    <property type="interactions" value="541"/>
</dbReference>
<evidence type="ECO:0000256" key="6">
    <source>
        <dbReference type="ARBA" id="ARBA00022989"/>
    </source>
</evidence>
<protein>
    <submittedName>
        <fullName evidence="12">KLLA0A08778p</fullName>
    </submittedName>
</protein>
<comment type="subcellular location">
    <subcellularLocation>
        <location evidence="1 8">Membrane</location>
        <topology evidence="1 8">Single-pass type I membrane protein</topology>
    </subcellularLocation>
</comment>
<dbReference type="InterPro" id="IPR009038">
    <property type="entry name" value="GOLD_dom"/>
</dbReference>
<evidence type="ECO:0000313" key="13">
    <source>
        <dbReference type="Proteomes" id="UP000000598"/>
    </source>
</evidence>
<evidence type="ECO:0000313" key="12">
    <source>
        <dbReference type="EMBL" id="CAH02973.1"/>
    </source>
</evidence>
<evidence type="ECO:0000256" key="8">
    <source>
        <dbReference type="RuleBase" id="RU003827"/>
    </source>
</evidence>
<sequence length="217" mass="24959">MFMFQVLLQLLVLFQLPLNAYAFYYYGNTGERRCFHKELTKDTLLKGKYQLSIYDNSEEAYVLNNGQETSVQIMVEEVFDNNHRVVNQKGSASGDFTFTAMQSGEHLICFQPTSRGGRVKTMMDIEFQVGSLAEVDSKKKSTIQTLQNKVQILIDKVNGIRREQDLVREREAMFRDASESANSRAMWWSIVSLIVLGGTCAWQLSHLRTFFVKQKVL</sequence>
<dbReference type="RefSeq" id="XP_451385.1">
    <property type="nucleotide sequence ID" value="XM_451385.1"/>
</dbReference>
<evidence type="ECO:0000256" key="2">
    <source>
        <dbReference type="ARBA" id="ARBA00007104"/>
    </source>
</evidence>
<dbReference type="EMBL" id="CR382121">
    <property type="protein sequence ID" value="CAH02973.1"/>
    <property type="molecule type" value="Genomic_DNA"/>
</dbReference>
<keyword evidence="6 9" id="KW-1133">Transmembrane helix</keyword>
<dbReference type="OMA" id="GATCAWQ"/>
<dbReference type="PaxDb" id="284590-Q6CXF4"/>
<evidence type="ECO:0000256" key="1">
    <source>
        <dbReference type="ARBA" id="ARBA00004479"/>
    </source>
</evidence>
<dbReference type="InterPro" id="IPR015720">
    <property type="entry name" value="Emp24-like"/>
</dbReference>
<dbReference type="Pfam" id="PF01105">
    <property type="entry name" value="EMP24_GP25L"/>
    <property type="match status" value="1"/>
</dbReference>
<keyword evidence="5" id="KW-0813">Transport</keyword>
<dbReference type="GO" id="GO:0005737">
    <property type="term" value="C:cytoplasm"/>
    <property type="evidence" value="ECO:0007669"/>
    <property type="project" value="GOC"/>
</dbReference>
<keyword evidence="13" id="KW-1185">Reference proteome</keyword>
<evidence type="ECO:0000259" key="11">
    <source>
        <dbReference type="PROSITE" id="PS50866"/>
    </source>
</evidence>
<dbReference type="GO" id="GO:0016020">
    <property type="term" value="C:membrane"/>
    <property type="evidence" value="ECO:0007669"/>
    <property type="project" value="UniProtKB-SubCell"/>
</dbReference>
<organism evidence="12 13">
    <name type="scientific">Kluyveromyces lactis (strain ATCC 8585 / CBS 2359 / DSM 70799 / NBRC 1267 / NRRL Y-1140 / WM37)</name>
    <name type="common">Yeast</name>
    <name type="synonym">Candida sphaerica</name>
    <dbReference type="NCBI Taxonomy" id="284590"/>
    <lineage>
        <taxon>Eukaryota</taxon>
        <taxon>Fungi</taxon>
        <taxon>Dikarya</taxon>
        <taxon>Ascomycota</taxon>
        <taxon>Saccharomycotina</taxon>
        <taxon>Saccharomycetes</taxon>
        <taxon>Saccharomycetales</taxon>
        <taxon>Saccharomycetaceae</taxon>
        <taxon>Kluyveromyces</taxon>
    </lineage>
</organism>
<evidence type="ECO:0000256" key="7">
    <source>
        <dbReference type="ARBA" id="ARBA00023136"/>
    </source>
</evidence>
<dbReference type="PANTHER" id="PTHR22811">
    <property type="entry name" value="TRANSMEMBRANE EMP24 DOMAIN-CONTAINING PROTEIN"/>
    <property type="match status" value="1"/>
</dbReference>
<comment type="similarity">
    <text evidence="2 8">Belongs to the EMP24/GP25L family.</text>
</comment>
<gene>
    <name evidence="12" type="ORF">KLLA0_A08778g</name>
</gene>
<feature type="transmembrane region" description="Helical" evidence="9">
    <location>
        <begin position="185"/>
        <end position="205"/>
    </location>
</feature>
<dbReference type="GO" id="GO:0006888">
    <property type="term" value="P:endoplasmic reticulum to Golgi vesicle-mediated transport"/>
    <property type="evidence" value="ECO:0007669"/>
    <property type="project" value="UniProtKB-ARBA"/>
</dbReference>
<evidence type="ECO:0000256" key="3">
    <source>
        <dbReference type="ARBA" id="ARBA00022692"/>
    </source>
</evidence>
<dbReference type="Proteomes" id="UP000000598">
    <property type="component" value="Chromosome A"/>
</dbReference>